<dbReference type="AlphaFoldDB" id="A0A8S2TQS5"/>
<dbReference type="Proteomes" id="UP000681720">
    <property type="component" value="Unassembled WGS sequence"/>
</dbReference>
<name>A0A8S2TQS5_9BILA</name>
<evidence type="ECO:0000256" key="1">
    <source>
        <dbReference type="SAM" id="MobiDB-lite"/>
    </source>
</evidence>
<reference evidence="3" key="1">
    <citation type="submission" date="2021-02" db="EMBL/GenBank/DDBJ databases">
        <authorList>
            <person name="Nowell W R."/>
        </authorList>
    </citation>
    <scope>NUCLEOTIDE SEQUENCE</scope>
</reference>
<accession>A0A8S2TQS5</accession>
<comment type="caution">
    <text evidence="3">The sequence shown here is derived from an EMBL/GenBank/DDBJ whole genome shotgun (WGS) entry which is preliminary data.</text>
</comment>
<evidence type="ECO:0000313" key="4">
    <source>
        <dbReference type="Proteomes" id="UP000681720"/>
    </source>
</evidence>
<dbReference type="EMBL" id="CAJOBJ010034939">
    <property type="protein sequence ID" value="CAF4294127.1"/>
    <property type="molecule type" value="Genomic_DNA"/>
</dbReference>
<evidence type="ECO:0000313" key="3">
    <source>
        <dbReference type="EMBL" id="CAF4294127.1"/>
    </source>
</evidence>
<sequence length="64" mass="7524">LPPRSTLDEDEQQLLNAIHAHPNKRDLVLNLLRQMNQSPSLTPSSIQQQQQQQQQTNPYYKHHQ</sequence>
<evidence type="ECO:0000313" key="2">
    <source>
        <dbReference type="EMBL" id="CAF4273592.1"/>
    </source>
</evidence>
<organism evidence="3 4">
    <name type="scientific">Rotaria magnacalcarata</name>
    <dbReference type="NCBI Taxonomy" id="392030"/>
    <lineage>
        <taxon>Eukaryota</taxon>
        <taxon>Metazoa</taxon>
        <taxon>Spiralia</taxon>
        <taxon>Gnathifera</taxon>
        <taxon>Rotifera</taxon>
        <taxon>Eurotatoria</taxon>
        <taxon>Bdelloidea</taxon>
        <taxon>Philodinida</taxon>
        <taxon>Philodinidae</taxon>
        <taxon>Rotaria</taxon>
    </lineage>
</organism>
<dbReference type="EMBL" id="CAJOBI010031193">
    <property type="protein sequence ID" value="CAF4273592.1"/>
    <property type="molecule type" value="Genomic_DNA"/>
</dbReference>
<protein>
    <submittedName>
        <fullName evidence="3">Uncharacterized protein</fullName>
    </submittedName>
</protein>
<feature type="region of interest" description="Disordered" evidence="1">
    <location>
        <begin position="38"/>
        <end position="64"/>
    </location>
</feature>
<dbReference type="Proteomes" id="UP000676336">
    <property type="component" value="Unassembled WGS sequence"/>
</dbReference>
<feature type="non-terminal residue" evidence="3">
    <location>
        <position position="1"/>
    </location>
</feature>
<proteinExistence type="predicted"/>
<gene>
    <name evidence="3" type="ORF">GIL414_LOCUS25539</name>
    <name evidence="2" type="ORF">SMN809_LOCUS24939</name>
</gene>